<dbReference type="Proteomes" id="UP001595891">
    <property type="component" value="Unassembled WGS sequence"/>
</dbReference>
<evidence type="ECO:0000256" key="4">
    <source>
        <dbReference type="ARBA" id="ARBA00022475"/>
    </source>
</evidence>
<keyword evidence="5 12" id="KW-0349">Heme</keyword>
<keyword evidence="9 12" id="KW-1133">Transmembrane helix</keyword>
<organism evidence="13 14">
    <name type="scientific">Sphaerisporangium corydalis</name>
    <dbReference type="NCBI Taxonomy" id="1441875"/>
    <lineage>
        <taxon>Bacteria</taxon>
        <taxon>Bacillati</taxon>
        <taxon>Actinomycetota</taxon>
        <taxon>Actinomycetes</taxon>
        <taxon>Streptosporangiales</taxon>
        <taxon>Streptosporangiaceae</taxon>
        <taxon>Sphaerisporangium</taxon>
    </lineage>
</organism>
<keyword evidence="10 12" id="KW-0408">Iron</keyword>
<evidence type="ECO:0000256" key="11">
    <source>
        <dbReference type="ARBA" id="ARBA00023136"/>
    </source>
</evidence>
<evidence type="ECO:0000256" key="12">
    <source>
        <dbReference type="PIRNR" id="PIRNR006446"/>
    </source>
</evidence>
<dbReference type="PANTHER" id="PTHR30365:SF15">
    <property type="entry name" value="CYTOCHROME BD UBIQUINOL OXIDASE SUBUNIT 1"/>
    <property type="match status" value="1"/>
</dbReference>
<evidence type="ECO:0000256" key="6">
    <source>
        <dbReference type="ARBA" id="ARBA00022692"/>
    </source>
</evidence>
<keyword evidence="11 12" id="KW-0472">Membrane</keyword>
<sequence length="421" mass="46515">MEVLDLARLQFAVTTSFHFLFVIVTLGLTPYIAFMQTRYAITGKPIHERMTKFWGQIYVINYAVGIITGLLLEFQFGMNWTGLTAYTGNVFGAPLAMETLVAFFLESTFLGMWIFGWGRMNKAVHLLLFYLVTITAYVSAFWIIVANGYMQHPVGDEVRDGVARLADLSAVLTNPSATSALKHIVPGALLLGGYLIAGVSAWHLRRDTGDRDLHGRALRLGLLVAFFAAWFTSIMGFGQTDLLATTQPTKLAAINPGKLQELGASVPPELAAAGSPPAFVKSFFSWMLTVGELYQYIGLIFVLLLIGRFIERRRLVLRLLTWMIPIPFTAVVAGWVVREVGRQPWAVYGRLTTADAVASLSFASVLVSLVVFTLLYVICAVTDWLLIAKYARLGPDGAVLGRTVADLDREERREETVSPAY</sequence>
<keyword evidence="3 12" id="KW-0813">Transport</keyword>
<feature type="transmembrane region" description="Helical" evidence="12">
    <location>
        <begin position="357"/>
        <end position="386"/>
    </location>
</feature>
<keyword evidence="6 12" id="KW-0812">Transmembrane</keyword>
<feature type="transmembrane region" description="Helical" evidence="12">
    <location>
        <begin position="92"/>
        <end position="115"/>
    </location>
</feature>
<feature type="transmembrane region" description="Helical" evidence="12">
    <location>
        <begin position="127"/>
        <end position="150"/>
    </location>
</feature>
<dbReference type="RefSeq" id="WP_262840726.1">
    <property type="nucleotide sequence ID" value="NZ_JANZYP010000002.1"/>
</dbReference>
<feature type="transmembrane region" description="Helical" evidence="12">
    <location>
        <begin position="217"/>
        <end position="238"/>
    </location>
</feature>
<evidence type="ECO:0000256" key="1">
    <source>
        <dbReference type="ARBA" id="ARBA00004651"/>
    </source>
</evidence>
<dbReference type="EMBL" id="JBHSFN010000010">
    <property type="protein sequence ID" value="MFC4587953.1"/>
    <property type="molecule type" value="Genomic_DNA"/>
</dbReference>
<evidence type="ECO:0000313" key="14">
    <source>
        <dbReference type="Proteomes" id="UP001595891"/>
    </source>
</evidence>
<keyword evidence="4 12" id="KW-1003">Cell membrane</keyword>
<evidence type="ECO:0000256" key="7">
    <source>
        <dbReference type="ARBA" id="ARBA00022723"/>
    </source>
</evidence>
<evidence type="ECO:0000256" key="2">
    <source>
        <dbReference type="ARBA" id="ARBA00009819"/>
    </source>
</evidence>
<evidence type="ECO:0000256" key="10">
    <source>
        <dbReference type="ARBA" id="ARBA00023004"/>
    </source>
</evidence>
<feature type="transmembrane region" description="Helical" evidence="12">
    <location>
        <begin position="53"/>
        <end position="72"/>
    </location>
</feature>
<feature type="transmembrane region" description="Helical" evidence="12">
    <location>
        <begin position="12"/>
        <end position="33"/>
    </location>
</feature>
<accession>A0ABV9EGN7</accession>
<keyword evidence="7 12" id="KW-0479">Metal-binding</keyword>
<keyword evidence="14" id="KW-1185">Reference proteome</keyword>
<evidence type="ECO:0000313" key="13">
    <source>
        <dbReference type="EMBL" id="MFC4587953.1"/>
    </source>
</evidence>
<comment type="similarity">
    <text evidence="2 12">Belongs to the cytochrome ubiquinol oxidase subunit 1 family.</text>
</comment>
<proteinExistence type="inferred from homology"/>
<comment type="caution">
    <text evidence="13">The sequence shown here is derived from an EMBL/GenBank/DDBJ whole genome shotgun (WGS) entry which is preliminary data.</text>
</comment>
<dbReference type="InterPro" id="IPR002585">
    <property type="entry name" value="Cyt-d_ubiquinol_oxidase_su_1"/>
</dbReference>
<keyword evidence="8 12" id="KW-0249">Electron transport</keyword>
<feature type="transmembrane region" description="Helical" evidence="12">
    <location>
        <begin position="319"/>
        <end position="337"/>
    </location>
</feature>
<dbReference type="PANTHER" id="PTHR30365">
    <property type="entry name" value="CYTOCHROME D UBIQUINOL OXIDASE"/>
    <property type="match status" value="1"/>
</dbReference>
<dbReference type="Pfam" id="PF01654">
    <property type="entry name" value="Cyt_bd_oxida_I"/>
    <property type="match status" value="2"/>
</dbReference>
<feature type="transmembrane region" description="Helical" evidence="12">
    <location>
        <begin position="184"/>
        <end position="205"/>
    </location>
</feature>
<reference evidence="14" key="1">
    <citation type="journal article" date="2019" name="Int. J. Syst. Evol. Microbiol.">
        <title>The Global Catalogue of Microorganisms (GCM) 10K type strain sequencing project: providing services to taxonomists for standard genome sequencing and annotation.</title>
        <authorList>
            <consortium name="The Broad Institute Genomics Platform"/>
            <consortium name="The Broad Institute Genome Sequencing Center for Infectious Disease"/>
            <person name="Wu L."/>
            <person name="Ma J."/>
        </authorList>
    </citation>
    <scope>NUCLEOTIDE SEQUENCE [LARGE SCALE GENOMIC DNA]</scope>
    <source>
        <strain evidence="14">CCUG 49560</strain>
    </source>
</reference>
<evidence type="ECO:0000256" key="8">
    <source>
        <dbReference type="ARBA" id="ARBA00022982"/>
    </source>
</evidence>
<name>A0ABV9EGN7_9ACTN</name>
<evidence type="ECO:0000256" key="9">
    <source>
        <dbReference type="ARBA" id="ARBA00022989"/>
    </source>
</evidence>
<evidence type="ECO:0000256" key="3">
    <source>
        <dbReference type="ARBA" id="ARBA00022448"/>
    </source>
</evidence>
<feature type="transmembrane region" description="Helical" evidence="12">
    <location>
        <begin position="283"/>
        <end position="307"/>
    </location>
</feature>
<dbReference type="PIRSF" id="PIRSF006446">
    <property type="entry name" value="Cyt_quinol_oxidase_1"/>
    <property type="match status" value="1"/>
</dbReference>
<comment type="subcellular location">
    <subcellularLocation>
        <location evidence="1">Cell membrane</location>
        <topology evidence="1">Multi-pass membrane protein</topology>
    </subcellularLocation>
</comment>
<evidence type="ECO:0000256" key="5">
    <source>
        <dbReference type="ARBA" id="ARBA00022617"/>
    </source>
</evidence>
<protein>
    <submittedName>
        <fullName evidence="13">Cytochrome ubiquinol oxidase subunit I</fullName>
    </submittedName>
</protein>
<gene>
    <name evidence="13" type="ORF">ACFO8L_17815</name>
</gene>